<accession>A0A1X2H066</accession>
<gene>
    <name evidence="2" type="ORF">BCR43DRAFT_508951</name>
</gene>
<keyword evidence="3" id="KW-1185">Reference proteome</keyword>
<keyword evidence="1" id="KW-0472">Membrane</keyword>
<reference evidence="2 3" key="1">
    <citation type="submission" date="2016-07" db="EMBL/GenBank/DDBJ databases">
        <title>Pervasive Adenine N6-methylation of Active Genes in Fungi.</title>
        <authorList>
            <consortium name="DOE Joint Genome Institute"/>
            <person name="Mondo S.J."/>
            <person name="Dannebaum R.O."/>
            <person name="Kuo R.C."/>
            <person name="Labutti K."/>
            <person name="Haridas S."/>
            <person name="Kuo A."/>
            <person name="Salamov A."/>
            <person name="Ahrendt S.R."/>
            <person name="Lipzen A."/>
            <person name="Sullivan W."/>
            <person name="Andreopoulos W.B."/>
            <person name="Clum A."/>
            <person name="Lindquist E."/>
            <person name="Daum C."/>
            <person name="Ramamoorthy G.K."/>
            <person name="Gryganskyi A."/>
            <person name="Culley D."/>
            <person name="Magnuson J.K."/>
            <person name="James T.Y."/>
            <person name="O'Malley M.A."/>
            <person name="Stajich J.E."/>
            <person name="Spatafora J.W."/>
            <person name="Visel A."/>
            <person name="Grigoriev I.V."/>
        </authorList>
    </citation>
    <scope>NUCLEOTIDE SEQUENCE [LARGE SCALE GENOMIC DNA]</scope>
    <source>
        <strain evidence="2 3">NRRL 2496</strain>
    </source>
</reference>
<sequence>MSAVPRAPLAGLALSLAPVVLPLARLPLPLPLPRLALLVLGLLVIIITVDIPQDIRKTKGQEAGGEQDRQNVALWLYPDRRWNQDLIAAQGSLEGLMGIGQDQGEDKSQQDGTRD</sequence>
<name>A0A1X2H066_SYNRA</name>
<evidence type="ECO:0000313" key="2">
    <source>
        <dbReference type="EMBL" id="ORY90468.1"/>
    </source>
</evidence>
<organism evidence="2 3">
    <name type="scientific">Syncephalastrum racemosum</name>
    <name type="common">Filamentous fungus</name>
    <dbReference type="NCBI Taxonomy" id="13706"/>
    <lineage>
        <taxon>Eukaryota</taxon>
        <taxon>Fungi</taxon>
        <taxon>Fungi incertae sedis</taxon>
        <taxon>Mucoromycota</taxon>
        <taxon>Mucoromycotina</taxon>
        <taxon>Mucoromycetes</taxon>
        <taxon>Mucorales</taxon>
        <taxon>Syncephalastraceae</taxon>
        <taxon>Syncephalastrum</taxon>
    </lineage>
</organism>
<evidence type="ECO:0000313" key="3">
    <source>
        <dbReference type="Proteomes" id="UP000242180"/>
    </source>
</evidence>
<keyword evidence="1" id="KW-1133">Transmembrane helix</keyword>
<comment type="caution">
    <text evidence="2">The sequence shown here is derived from an EMBL/GenBank/DDBJ whole genome shotgun (WGS) entry which is preliminary data.</text>
</comment>
<feature type="transmembrane region" description="Helical" evidence="1">
    <location>
        <begin position="32"/>
        <end position="51"/>
    </location>
</feature>
<protein>
    <submittedName>
        <fullName evidence="2">Uncharacterized protein</fullName>
    </submittedName>
</protein>
<dbReference type="AlphaFoldDB" id="A0A1X2H066"/>
<dbReference type="InParanoid" id="A0A1X2H066"/>
<dbReference type="EMBL" id="MCGN01000012">
    <property type="protein sequence ID" value="ORY90468.1"/>
    <property type="molecule type" value="Genomic_DNA"/>
</dbReference>
<dbReference type="Proteomes" id="UP000242180">
    <property type="component" value="Unassembled WGS sequence"/>
</dbReference>
<keyword evidence="1" id="KW-0812">Transmembrane</keyword>
<evidence type="ECO:0000256" key="1">
    <source>
        <dbReference type="SAM" id="Phobius"/>
    </source>
</evidence>
<proteinExistence type="predicted"/>